<proteinExistence type="predicted"/>
<dbReference type="InterPro" id="IPR026444">
    <property type="entry name" value="Secre_tail"/>
</dbReference>
<protein>
    <recommendedName>
        <fullName evidence="1">Secretion system C-terminal sorting domain-containing protein</fullName>
    </recommendedName>
</protein>
<organism evidence="2">
    <name type="scientific">bioreactor metagenome</name>
    <dbReference type="NCBI Taxonomy" id="1076179"/>
    <lineage>
        <taxon>unclassified sequences</taxon>
        <taxon>metagenomes</taxon>
        <taxon>ecological metagenomes</taxon>
    </lineage>
</organism>
<dbReference type="EMBL" id="VSSQ01000419">
    <property type="protein sequence ID" value="MPL94224.1"/>
    <property type="molecule type" value="Genomic_DNA"/>
</dbReference>
<dbReference type="AlphaFoldDB" id="A0A644VS44"/>
<evidence type="ECO:0000259" key="1">
    <source>
        <dbReference type="Pfam" id="PF18962"/>
    </source>
</evidence>
<feature type="domain" description="Secretion system C-terminal sorting" evidence="1">
    <location>
        <begin position="242"/>
        <end position="306"/>
    </location>
</feature>
<gene>
    <name evidence="2" type="ORF">SDC9_40374</name>
</gene>
<name>A0A644VS44_9ZZZZ</name>
<evidence type="ECO:0000313" key="2">
    <source>
        <dbReference type="EMBL" id="MPL94224.1"/>
    </source>
</evidence>
<accession>A0A644VS44</accession>
<sequence>MKPTLLLPMLFTLAHSFNTQAQTTGRSQEYMPFPQDSAIWYAVDFDYNPSPPPLATFWTYQYVTMGDTLINGENYTKLFSDLAVGYNPYYEGAYRVDVVNSRVYFIDSFYNTEGLLYDFSLVPGDTIPITNGSDTSFHVVCLDTATLVINNILHLALHIFSYDDYDNTCYTVWVKGIGSMKHPLETEMFCAEDWFETSYFLNCFFYKDEEIYHNPDNPFFEGCYGQWVGIDDLQTEKLYLSPNPVTDIAQIISANRANEIFNYQVLDVLGRIESERYNMPLNEIRIDPKNLKNGIHILKLHSLSDNSVVILKFLSNLN</sequence>
<reference evidence="2" key="1">
    <citation type="submission" date="2019-08" db="EMBL/GenBank/DDBJ databases">
        <authorList>
            <person name="Kucharzyk K."/>
            <person name="Murdoch R.W."/>
            <person name="Higgins S."/>
            <person name="Loffler F."/>
        </authorList>
    </citation>
    <scope>NUCLEOTIDE SEQUENCE</scope>
</reference>
<dbReference type="Pfam" id="PF18962">
    <property type="entry name" value="Por_Secre_tail"/>
    <property type="match status" value="1"/>
</dbReference>
<comment type="caution">
    <text evidence="2">The sequence shown here is derived from an EMBL/GenBank/DDBJ whole genome shotgun (WGS) entry which is preliminary data.</text>
</comment>